<name>A0A2J6QZD4_HYAVF</name>
<proteinExistence type="predicted"/>
<gene>
    <name evidence="2" type="ORF">L207DRAFT_537087</name>
</gene>
<protein>
    <submittedName>
        <fullName evidence="2">Uncharacterized protein</fullName>
    </submittedName>
</protein>
<evidence type="ECO:0000313" key="3">
    <source>
        <dbReference type="Proteomes" id="UP000235786"/>
    </source>
</evidence>
<feature type="signal peptide" evidence="1">
    <location>
        <begin position="1"/>
        <end position="21"/>
    </location>
</feature>
<dbReference type="EMBL" id="KZ613962">
    <property type="protein sequence ID" value="PMD31625.1"/>
    <property type="molecule type" value="Genomic_DNA"/>
</dbReference>
<organism evidence="2 3">
    <name type="scientific">Hyaloscypha variabilis (strain UAMH 11265 / GT02V1 / F)</name>
    <name type="common">Meliniomyces variabilis</name>
    <dbReference type="NCBI Taxonomy" id="1149755"/>
    <lineage>
        <taxon>Eukaryota</taxon>
        <taxon>Fungi</taxon>
        <taxon>Dikarya</taxon>
        <taxon>Ascomycota</taxon>
        <taxon>Pezizomycotina</taxon>
        <taxon>Leotiomycetes</taxon>
        <taxon>Helotiales</taxon>
        <taxon>Hyaloscyphaceae</taxon>
        <taxon>Hyaloscypha</taxon>
        <taxon>Hyaloscypha variabilis</taxon>
    </lineage>
</organism>
<feature type="chain" id="PRO_5014337175" evidence="1">
    <location>
        <begin position="22"/>
        <end position="193"/>
    </location>
</feature>
<dbReference type="AlphaFoldDB" id="A0A2J6QZD4"/>
<sequence length="193" mass="22835">MAYLMRTLLLIIFIIITIINTQQIKGPYSLISSYTSYTSNSASPNVQPNPATLLIEELRPLLIFSCHNSPPSCDEFRERKLSEILENQPTLTDETREELVSMVRKLWELGLKTRKAGIKNVDNSTKEECVMKDLAEERDEEAWRSWAETYERWWKDIEELAKIKREFRAMPPWWKQKPIVLQFFMGNKTEKYR</sequence>
<reference evidence="2 3" key="1">
    <citation type="submission" date="2016-04" db="EMBL/GenBank/DDBJ databases">
        <title>A degradative enzymes factory behind the ericoid mycorrhizal symbiosis.</title>
        <authorList>
            <consortium name="DOE Joint Genome Institute"/>
            <person name="Martino E."/>
            <person name="Morin E."/>
            <person name="Grelet G."/>
            <person name="Kuo A."/>
            <person name="Kohler A."/>
            <person name="Daghino S."/>
            <person name="Barry K."/>
            <person name="Choi C."/>
            <person name="Cichocki N."/>
            <person name="Clum A."/>
            <person name="Copeland A."/>
            <person name="Hainaut M."/>
            <person name="Haridas S."/>
            <person name="Labutti K."/>
            <person name="Lindquist E."/>
            <person name="Lipzen A."/>
            <person name="Khouja H.-R."/>
            <person name="Murat C."/>
            <person name="Ohm R."/>
            <person name="Olson A."/>
            <person name="Spatafora J."/>
            <person name="Veneault-Fourrey C."/>
            <person name="Henrissat B."/>
            <person name="Grigoriev I."/>
            <person name="Martin F."/>
            <person name="Perotto S."/>
        </authorList>
    </citation>
    <scope>NUCLEOTIDE SEQUENCE [LARGE SCALE GENOMIC DNA]</scope>
    <source>
        <strain evidence="2 3">F</strain>
    </source>
</reference>
<dbReference type="Proteomes" id="UP000235786">
    <property type="component" value="Unassembled WGS sequence"/>
</dbReference>
<accession>A0A2J6QZD4</accession>
<evidence type="ECO:0000313" key="2">
    <source>
        <dbReference type="EMBL" id="PMD31625.1"/>
    </source>
</evidence>
<keyword evidence="1" id="KW-0732">Signal</keyword>
<keyword evidence="3" id="KW-1185">Reference proteome</keyword>
<evidence type="ECO:0000256" key="1">
    <source>
        <dbReference type="SAM" id="SignalP"/>
    </source>
</evidence>